<dbReference type="PIRSF" id="PIRSF000139">
    <property type="entry name" value="Glc_ox_4Fe-4S"/>
    <property type="match status" value="1"/>
</dbReference>
<dbReference type="InterPro" id="IPR004017">
    <property type="entry name" value="Cys_rich_dom"/>
</dbReference>
<dbReference type="PROSITE" id="PS00198">
    <property type="entry name" value="4FE4S_FER_1"/>
    <property type="match status" value="1"/>
</dbReference>
<evidence type="ECO:0000256" key="4">
    <source>
        <dbReference type="ARBA" id="ARBA00023004"/>
    </source>
</evidence>
<evidence type="ECO:0000256" key="6">
    <source>
        <dbReference type="PIRNR" id="PIRNR000139"/>
    </source>
</evidence>
<evidence type="ECO:0000256" key="5">
    <source>
        <dbReference type="ARBA" id="ARBA00023014"/>
    </source>
</evidence>
<dbReference type="Pfam" id="PF02754">
    <property type="entry name" value="CCG"/>
    <property type="match status" value="2"/>
</dbReference>
<gene>
    <name evidence="8" type="ORF">J2S06_001039</name>
</gene>
<comment type="catalytic activity">
    <reaction evidence="6">
        <text>(R)-lactate + A = pyruvate + AH2</text>
        <dbReference type="Rhea" id="RHEA:15089"/>
        <dbReference type="ChEBI" id="CHEBI:13193"/>
        <dbReference type="ChEBI" id="CHEBI:15361"/>
        <dbReference type="ChEBI" id="CHEBI:16004"/>
        <dbReference type="ChEBI" id="CHEBI:17499"/>
    </reaction>
</comment>
<sequence>MSKQEPKYNLAYDETFSCVQCGYCLPSCPTYKTMEKETHSPRGRINLVKMAAEGKIPISQLKEPIDLCLGCRACETACPTNVQYGKILDSAKVALQNEVNDRSKAKKYFKDLIFKHTLPNERTLNLLGNGLRMYQKSGLKQIAHKSGIINLFPKKISAFDQITPNIPSQAKKRQRPRVLKPEGEAAFKIGFFKGCIMDTVFSEINDLSMKLLRASGCEVVLIEEQTCCGALQSHSGDREIAKSLAKANIEAFEQHSFDFIVNSIGGCGAMLVEYHHLFEDDPEWYERAKAFAEKNKDISFVLSQLELPFKKEINKVVTYQPSCHMTNVQKLTKEPLLLLRSIPGITYREHDQANMCCGSAGIYNIVNYEESMEILDEKMKNIQKISPDIIVTTNPGCHLQMKLGVVRENLSNSVEVVHLVELLCEACDIKVDG</sequence>
<protein>
    <recommendedName>
        <fullName evidence="6">Glycolate oxidase iron-sulfur subunit</fullName>
        <ecNumber evidence="6">1.1.99.14</ecNumber>
    </recommendedName>
</protein>
<dbReference type="Pfam" id="PF13183">
    <property type="entry name" value="Fer4_8"/>
    <property type="match status" value="1"/>
</dbReference>
<dbReference type="Proteomes" id="UP001225646">
    <property type="component" value="Unassembled WGS sequence"/>
</dbReference>
<accession>A0ABT9VLY0</accession>
<keyword evidence="3" id="KW-0677">Repeat</keyword>
<keyword evidence="2 6" id="KW-0479">Metal-binding</keyword>
<dbReference type="EC" id="1.1.99.14" evidence="6"/>
<evidence type="ECO:0000256" key="3">
    <source>
        <dbReference type="ARBA" id="ARBA00022737"/>
    </source>
</evidence>
<comment type="catalytic activity">
    <reaction evidence="6">
        <text>glycolate + A = glyoxylate + AH2</text>
        <dbReference type="Rhea" id="RHEA:21264"/>
        <dbReference type="ChEBI" id="CHEBI:13193"/>
        <dbReference type="ChEBI" id="CHEBI:17499"/>
        <dbReference type="ChEBI" id="CHEBI:29805"/>
        <dbReference type="ChEBI" id="CHEBI:36655"/>
        <dbReference type="EC" id="1.1.99.14"/>
    </reaction>
</comment>
<dbReference type="EMBL" id="JAUSTR010000002">
    <property type="protein sequence ID" value="MDQ0161965.1"/>
    <property type="molecule type" value="Genomic_DNA"/>
</dbReference>
<evidence type="ECO:0000313" key="9">
    <source>
        <dbReference type="Proteomes" id="UP001225646"/>
    </source>
</evidence>
<dbReference type="InterPro" id="IPR017900">
    <property type="entry name" value="4Fe4S_Fe_S_CS"/>
</dbReference>
<comment type="cofactor">
    <cofactor evidence="6">
        <name>[4Fe-4S] cluster</name>
        <dbReference type="ChEBI" id="CHEBI:49883"/>
    </cofactor>
    <text evidence="6">Binds 2 [4Fe-4S] clusters.</text>
</comment>
<dbReference type="RefSeq" id="WP_419151537.1">
    <property type="nucleotide sequence ID" value="NZ_JAUSTR010000002.1"/>
</dbReference>
<keyword evidence="1 6" id="KW-0004">4Fe-4S</keyword>
<proteinExistence type="predicted"/>
<feature type="domain" description="4Fe-4S ferredoxin-type" evidence="7">
    <location>
        <begin position="57"/>
        <end position="82"/>
    </location>
</feature>
<name>A0ABT9VLY0_9BACI</name>
<dbReference type="InterPro" id="IPR012257">
    <property type="entry name" value="Glc_ox_4Fe-4S"/>
</dbReference>
<keyword evidence="6" id="KW-0249">Electron transport</keyword>
<dbReference type="PANTHER" id="PTHR32479:SF17">
    <property type="entry name" value="GLYCOLATE OXIDASE IRON-SULFUR SUBUNIT"/>
    <property type="match status" value="1"/>
</dbReference>
<dbReference type="Gene3D" id="1.10.1060.10">
    <property type="entry name" value="Alpha-helical ferredoxin"/>
    <property type="match status" value="1"/>
</dbReference>
<evidence type="ECO:0000313" key="8">
    <source>
        <dbReference type="EMBL" id="MDQ0161965.1"/>
    </source>
</evidence>
<organism evidence="8 9">
    <name type="scientific">Aeribacillus alveayuensis</name>
    <dbReference type="NCBI Taxonomy" id="279215"/>
    <lineage>
        <taxon>Bacteria</taxon>
        <taxon>Bacillati</taxon>
        <taxon>Bacillota</taxon>
        <taxon>Bacilli</taxon>
        <taxon>Bacillales</taxon>
        <taxon>Bacillaceae</taxon>
        <taxon>Aeribacillus</taxon>
    </lineage>
</organism>
<comment type="function">
    <text evidence="6">Component of a complex that catalyzes the oxidation of glycolate to glyoxylate.</text>
</comment>
<reference evidence="8 9" key="1">
    <citation type="submission" date="2023-07" db="EMBL/GenBank/DDBJ databases">
        <title>Genomic Encyclopedia of Type Strains, Phase IV (KMG-IV): sequencing the most valuable type-strain genomes for metagenomic binning, comparative biology and taxonomic classification.</title>
        <authorList>
            <person name="Goeker M."/>
        </authorList>
    </citation>
    <scope>NUCLEOTIDE SEQUENCE [LARGE SCALE GENOMIC DNA]</scope>
    <source>
        <strain evidence="8 9">DSM 19092</strain>
    </source>
</reference>
<keyword evidence="5 6" id="KW-0411">Iron-sulfur</keyword>
<dbReference type="SUPFAM" id="SSF46548">
    <property type="entry name" value="alpha-helical ferredoxin"/>
    <property type="match status" value="1"/>
</dbReference>
<dbReference type="PROSITE" id="PS51379">
    <property type="entry name" value="4FE4S_FER_2"/>
    <property type="match status" value="2"/>
</dbReference>
<dbReference type="InterPro" id="IPR017896">
    <property type="entry name" value="4Fe4S_Fe-S-bd"/>
</dbReference>
<feature type="domain" description="4Fe-4S ferredoxin-type" evidence="7">
    <location>
        <begin position="8"/>
        <end position="39"/>
    </location>
</feature>
<keyword evidence="4 6" id="KW-0408">Iron</keyword>
<comment type="caution">
    <text evidence="8">The sequence shown here is derived from an EMBL/GenBank/DDBJ whole genome shotgun (WGS) entry which is preliminary data.</text>
</comment>
<evidence type="ECO:0000256" key="2">
    <source>
        <dbReference type="ARBA" id="ARBA00022723"/>
    </source>
</evidence>
<keyword evidence="6" id="KW-0813">Transport</keyword>
<evidence type="ECO:0000259" key="7">
    <source>
        <dbReference type="PROSITE" id="PS51379"/>
    </source>
</evidence>
<evidence type="ECO:0000256" key="1">
    <source>
        <dbReference type="ARBA" id="ARBA00022485"/>
    </source>
</evidence>
<keyword evidence="9" id="KW-1185">Reference proteome</keyword>
<dbReference type="InterPro" id="IPR009051">
    <property type="entry name" value="Helical_ferredxn"/>
</dbReference>
<dbReference type="PANTHER" id="PTHR32479">
    <property type="entry name" value="GLYCOLATE OXIDASE IRON-SULFUR SUBUNIT"/>
    <property type="match status" value="1"/>
</dbReference>